<organism evidence="2 3">
    <name type="scientific">Zobellia barbeyronii</name>
    <dbReference type="NCBI Taxonomy" id="2748009"/>
    <lineage>
        <taxon>Bacteria</taxon>
        <taxon>Pseudomonadati</taxon>
        <taxon>Bacteroidota</taxon>
        <taxon>Flavobacteriia</taxon>
        <taxon>Flavobacteriales</taxon>
        <taxon>Flavobacteriaceae</taxon>
        <taxon>Zobellia</taxon>
    </lineage>
</organism>
<sequence>MYKKITLFLLLSWLCIACAEKDKDYVWKTKEVDVTAYNSVYWQTDDEPGVAAWGDTLIPGMKTIAVSQDLLHLGIGQGTQVKINGLDGIYVVMDKMHSRWENKIDIYMGVDVERARNWGNKTLKIKYRVKREVNTKDE</sequence>
<comment type="caution">
    <text evidence="2">The sequence shown here is derived from an EMBL/GenBank/DDBJ whole genome shotgun (WGS) entry which is preliminary data.</text>
</comment>
<feature type="signal peptide" evidence="1">
    <location>
        <begin position="1"/>
        <end position="19"/>
    </location>
</feature>
<dbReference type="Proteomes" id="UP000740413">
    <property type="component" value="Unassembled WGS sequence"/>
</dbReference>
<protein>
    <submittedName>
        <fullName evidence="2">3D domain-containing protein</fullName>
    </submittedName>
</protein>
<dbReference type="CDD" id="cd22784">
    <property type="entry name" value="DPBB_MltA_YuiC-like"/>
    <property type="match status" value="1"/>
</dbReference>
<evidence type="ECO:0000313" key="2">
    <source>
        <dbReference type="EMBL" id="MBT2162922.1"/>
    </source>
</evidence>
<name>A0ABS5WL44_9FLAO</name>
<evidence type="ECO:0000313" key="3">
    <source>
        <dbReference type="Proteomes" id="UP000740413"/>
    </source>
</evidence>
<accession>A0ABS5WL44</accession>
<feature type="chain" id="PRO_5045246658" evidence="1">
    <location>
        <begin position="20"/>
        <end position="138"/>
    </location>
</feature>
<keyword evidence="1" id="KW-0732">Signal</keyword>
<keyword evidence="3" id="KW-1185">Reference proteome</keyword>
<reference evidence="3" key="2">
    <citation type="submission" date="2023-07" db="EMBL/GenBank/DDBJ databases">
        <title>Zobellia barbeyronii sp. nov., a new marine flavobacterium, isolated from green and red algae.</title>
        <authorList>
            <person name="Nedashkovskaya O.I."/>
            <person name="Otstavnykh N."/>
            <person name="Zhukova N."/>
            <person name="Guzev K."/>
            <person name="Chausova V."/>
            <person name="Tekutyeva L."/>
            <person name="Mikhailov V."/>
            <person name="Isaeva M."/>
        </authorList>
    </citation>
    <scope>NUCLEOTIDE SEQUENCE [LARGE SCALE GENOMIC DNA]</scope>
    <source>
        <strain evidence="3">KMM 6746</strain>
    </source>
</reference>
<dbReference type="EMBL" id="JACATN010000005">
    <property type="protein sequence ID" value="MBT2162922.1"/>
    <property type="molecule type" value="Genomic_DNA"/>
</dbReference>
<gene>
    <name evidence="2" type="ORF">HW347_16765</name>
</gene>
<proteinExistence type="predicted"/>
<dbReference type="RefSeq" id="WP_214612911.1">
    <property type="nucleotide sequence ID" value="NZ_JACATN010000005.1"/>
</dbReference>
<reference evidence="2 3" key="1">
    <citation type="submission" date="2020-06" db="EMBL/GenBank/DDBJ databases">
        <authorList>
            <person name="Isaeva M.P."/>
            <person name="Chernysheva N.Y."/>
        </authorList>
    </citation>
    <scope>NUCLEOTIDE SEQUENCE [LARGE SCALE GENOMIC DNA]</scope>
    <source>
        <strain evidence="2 3">KMM 6746</strain>
    </source>
</reference>
<evidence type="ECO:0000256" key="1">
    <source>
        <dbReference type="SAM" id="SignalP"/>
    </source>
</evidence>